<dbReference type="Gene3D" id="1.25.40.10">
    <property type="entry name" value="Tetratricopeptide repeat domain"/>
    <property type="match status" value="1"/>
</dbReference>
<dbReference type="STRING" id="158441.A0A226DKP3"/>
<proteinExistence type="predicted"/>
<dbReference type="Pfam" id="PF13640">
    <property type="entry name" value="2OG-FeII_Oxy_3"/>
    <property type="match status" value="1"/>
</dbReference>
<evidence type="ECO:0000256" key="5">
    <source>
        <dbReference type="ARBA" id="ARBA00023002"/>
    </source>
</evidence>
<dbReference type="OMA" id="WIRANSQ"/>
<keyword evidence="5" id="KW-0560">Oxidoreductase</keyword>
<gene>
    <name evidence="8" type="ORF">Fcan01_19712</name>
</gene>
<feature type="domain" description="Prolyl 4-hydroxylase alpha subunit" evidence="7">
    <location>
        <begin position="389"/>
        <end position="580"/>
    </location>
</feature>
<accession>A0A226DKP3</accession>
<dbReference type="GO" id="GO:0005783">
    <property type="term" value="C:endoplasmic reticulum"/>
    <property type="evidence" value="ECO:0007669"/>
    <property type="project" value="InterPro"/>
</dbReference>
<keyword evidence="6" id="KW-0408">Iron</keyword>
<dbReference type="InterPro" id="IPR045054">
    <property type="entry name" value="P4HA-like"/>
</dbReference>
<evidence type="ECO:0000256" key="4">
    <source>
        <dbReference type="ARBA" id="ARBA00022964"/>
    </source>
</evidence>
<dbReference type="PANTHER" id="PTHR10869">
    <property type="entry name" value="PROLYL 4-HYDROXYLASE ALPHA SUBUNIT"/>
    <property type="match status" value="1"/>
</dbReference>
<reference evidence="8 9" key="1">
    <citation type="submission" date="2015-12" db="EMBL/GenBank/DDBJ databases">
        <title>The genome of Folsomia candida.</title>
        <authorList>
            <person name="Faddeeva A."/>
            <person name="Derks M.F."/>
            <person name="Anvar Y."/>
            <person name="Smit S."/>
            <person name="Van Straalen N."/>
            <person name="Roelofs D."/>
        </authorList>
    </citation>
    <scope>NUCLEOTIDE SEQUENCE [LARGE SCALE GENOMIC DNA]</scope>
    <source>
        <strain evidence="8 9">VU population</strain>
        <tissue evidence="8">Whole body</tissue>
    </source>
</reference>
<evidence type="ECO:0000259" key="7">
    <source>
        <dbReference type="SMART" id="SM00702"/>
    </source>
</evidence>
<keyword evidence="9" id="KW-1185">Reference proteome</keyword>
<dbReference type="InterPro" id="IPR013547">
    <property type="entry name" value="P4H_N"/>
</dbReference>
<dbReference type="GO" id="GO:0005506">
    <property type="term" value="F:iron ion binding"/>
    <property type="evidence" value="ECO:0007669"/>
    <property type="project" value="InterPro"/>
</dbReference>
<organism evidence="8 9">
    <name type="scientific">Folsomia candida</name>
    <name type="common">Springtail</name>
    <dbReference type="NCBI Taxonomy" id="158441"/>
    <lineage>
        <taxon>Eukaryota</taxon>
        <taxon>Metazoa</taxon>
        <taxon>Ecdysozoa</taxon>
        <taxon>Arthropoda</taxon>
        <taxon>Hexapoda</taxon>
        <taxon>Collembola</taxon>
        <taxon>Entomobryomorpha</taxon>
        <taxon>Isotomoidea</taxon>
        <taxon>Isotomidae</taxon>
        <taxon>Proisotominae</taxon>
        <taxon>Folsomia</taxon>
    </lineage>
</organism>
<comment type="caution">
    <text evidence="8">The sequence shown here is derived from an EMBL/GenBank/DDBJ whole genome shotgun (WGS) entry which is preliminary data.</text>
</comment>
<protein>
    <submittedName>
        <fullName evidence="8">Prolyl 4-hydroxylase subunit alpha-1</fullName>
    </submittedName>
</protein>
<keyword evidence="3" id="KW-0847">Vitamin C</keyword>
<comment type="cofactor">
    <cofactor evidence="1">
        <name>L-ascorbate</name>
        <dbReference type="ChEBI" id="CHEBI:38290"/>
    </cofactor>
</comment>
<sequence>MRREIRETKVLKLLPAVILKVFQNKRNRKKSHYSLNQRLYRCDSMIFTVFLFSMFCLQKMGVTCSQDIFHGSTIALEKIMVVEKDIRTAVEEYVVTLERRIEIAKRYLQDSQKSDKNSEKVVIQNGDSSSYFSSEITISQKERVLFNPLKVFKLIRNLAITLPSLEKDLQRDEERRFLRNLESVRKGVTFPQQADLNSATEGLLRVQDAYDLDVFSFANGDFEGLSTNSSLNAADCFIIGSYSLSANIFTRAIEWLERAYHLVHNEPDTSISSQTVWKQLKDAVSRHNSALISPHLPKSQHLFRDPVDSSHGDWKKKLGTRRRKRLDNPTYPLYMTEPSFTDLTNFAALCRGEQLQAASSQKNLVCWLDRRSPHAILLPIRVELLHEKPQVLQIYDILPASLSSGIISATSATLSRSRVHGSRSESHKLVSAQRTSSSTWMHDAKVLKKMGVIYTRLQSLLGLDLKSKGACEHFQVSSYNSCGHYNPHLDNILKSKTGHAMEKAELDLGDRLATLMFYLSDVPRGGFSAFPRLGIVTRPVKGSAVFWFNEKINGDVEPLSLHGGCPVLYGNKWIANQWIRANSQMFARKCSKDNTKGSSI</sequence>
<dbReference type="Proteomes" id="UP000198287">
    <property type="component" value="Unassembled WGS sequence"/>
</dbReference>
<dbReference type="GO" id="GO:0031418">
    <property type="term" value="F:L-ascorbic acid binding"/>
    <property type="evidence" value="ECO:0007669"/>
    <property type="project" value="UniProtKB-KW"/>
</dbReference>
<evidence type="ECO:0000256" key="1">
    <source>
        <dbReference type="ARBA" id="ARBA00001961"/>
    </source>
</evidence>
<dbReference type="Gene3D" id="6.10.140.1460">
    <property type="match status" value="1"/>
</dbReference>
<dbReference type="InterPro" id="IPR011990">
    <property type="entry name" value="TPR-like_helical_dom_sf"/>
</dbReference>
<dbReference type="GO" id="GO:0004656">
    <property type="term" value="F:procollagen-proline 4-dioxygenase activity"/>
    <property type="evidence" value="ECO:0007669"/>
    <property type="project" value="InterPro"/>
</dbReference>
<keyword evidence="4" id="KW-0223">Dioxygenase</keyword>
<dbReference type="Pfam" id="PF08336">
    <property type="entry name" value="P4Ha_N"/>
    <property type="match status" value="1"/>
</dbReference>
<dbReference type="Gene3D" id="2.60.120.620">
    <property type="entry name" value="q2cbj1_9rhob like domain"/>
    <property type="match status" value="1"/>
</dbReference>
<evidence type="ECO:0000256" key="6">
    <source>
        <dbReference type="ARBA" id="ARBA00023004"/>
    </source>
</evidence>
<evidence type="ECO:0000313" key="9">
    <source>
        <dbReference type="Proteomes" id="UP000198287"/>
    </source>
</evidence>
<dbReference type="PANTHER" id="PTHR10869:SF244">
    <property type="entry name" value="PROLYL 4-HYDROXYLASE SUBUNIT ALPHA-2"/>
    <property type="match status" value="1"/>
</dbReference>
<name>A0A226DKP3_FOLCA</name>
<keyword evidence="2" id="KW-0479">Metal-binding</keyword>
<evidence type="ECO:0000256" key="3">
    <source>
        <dbReference type="ARBA" id="ARBA00022896"/>
    </source>
</evidence>
<dbReference type="InterPro" id="IPR006620">
    <property type="entry name" value="Pro_4_hyd_alph"/>
</dbReference>
<evidence type="ECO:0000256" key="2">
    <source>
        <dbReference type="ARBA" id="ARBA00022723"/>
    </source>
</evidence>
<dbReference type="EMBL" id="LNIX01000017">
    <property type="protein sequence ID" value="OXA45690.1"/>
    <property type="molecule type" value="Genomic_DNA"/>
</dbReference>
<dbReference type="AlphaFoldDB" id="A0A226DKP3"/>
<evidence type="ECO:0000313" key="8">
    <source>
        <dbReference type="EMBL" id="OXA45690.1"/>
    </source>
</evidence>
<dbReference type="SMART" id="SM00702">
    <property type="entry name" value="P4Hc"/>
    <property type="match status" value="1"/>
</dbReference>
<dbReference type="OrthoDB" id="420380at2759"/>
<dbReference type="InterPro" id="IPR044862">
    <property type="entry name" value="Pro_4_hyd_alph_FE2OG_OXY"/>
</dbReference>